<protein>
    <recommendedName>
        <fullName evidence="1">Transposase IS204/IS1001/IS1096/IS1165 DDE domain-containing protein</fullName>
    </recommendedName>
</protein>
<gene>
    <name evidence="2" type="ORF">BCT99_04995</name>
</gene>
<name>A0AB36XII9_9VIBR</name>
<evidence type="ECO:0000259" key="1">
    <source>
        <dbReference type="Pfam" id="PF01610"/>
    </source>
</evidence>
<sequence length="70" mass="8204">MCTLERINNKIKLIKKMGYGYRDKDYFFFKIKAASLESRYEPKFLPPFNGLIFQHHPRNGEGSATETTES</sequence>
<reference evidence="2" key="3">
    <citation type="journal article" date="2018" name="Nature">
        <title>A major lineage of non-tailed dsDNA viruses as unrecognized killers of marine bacteria.</title>
        <authorList>
            <person name="Kauffman K.M."/>
            <person name="Hussain F.A."/>
            <person name="Yang J."/>
            <person name="Arevalo P."/>
            <person name="Brown J.M."/>
            <person name="Chang W.K."/>
            <person name="VanInsberghe D."/>
            <person name="Elsherbini J."/>
            <person name="Sharma R.S."/>
            <person name="Cutler M.B."/>
            <person name="Kelly L."/>
            <person name="Polz M.F."/>
        </authorList>
    </citation>
    <scope>NUCLEOTIDE SEQUENCE</scope>
    <source>
        <strain evidence="2">10N.261.52.F7</strain>
    </source>
</reference>
<dbReference type="InterPro" id="IPR002560">
    <property type="entry name" value="Transposase_DDE"/>
</dbReference>
<evidence type="ECO:0000313" key="2">
    <source>
        <dbReference type="EMBL" id="PMK44958.1"/>
    </source>
</evidence>
<accession>A0AB36XII9</accession>
<dbReference type="AlphaFoldDB" id="A0AB36XII9"/>
<reference key="1">
    <citation type="submission" date="2016-07" db="EMBL/GenBank/DDBJ databases">
        <title>Nontailed viruses are major unrecognized killers of bacteria in the ocean.</title>
        <authorList>
            <person name="Kauffman K."/>
            <person name="Hussain F."/>
            <person name="Yang J."/>
            <person name="Arevalo P."/>
            <person name="Brown J."/>
            <person name="Cutler M."/>
            <person name="Kelly L."/>
            <person name="Polz M.F."/>
        </authorList>
    </citation>
    <scope>NUCLEOTIDE SEQUENCE [LARGE SCALE GENOMIC DNA]</scope>
    <source>
        <strain>10N.261.52.F7</strain>
    </source>
</reference>
<comment type="caution">
    <text evidence="2">The sequence shown here is derived from an EMBL/GenBank/DDBJ whole genome shotgun (WGS) entry which is preliminary data.</text>
</comment>
<organism evidence="2">
    <name type="scientific">Vibrio lentus</name>
    <dbReference type="NCBI Taxonomy" id="136468"/>
    <lineage>
        <taxon>Bacteria</taxon>
        <taxon>Pseudomonadati</taxon>
        <taxon>Pseudomonadota</taxon>
        <taxon>Gammaproteobacteria</taxon>
        <taxon>Vibrionales</taxon>
        <taxon>Vibrionaceae</taxon>
        <taxon>Vibrio</taxon>
    </lineage>
</organism>
<reference evidence="2" key="2">
    <citation type="submission" date="2016-07" db="EMBL/GenBank/DDBJ databases">
        <authorList>
            <person name="Kauffman K."/>
            <person name="Arevalo P."/>
            <person name="Polz M.F."/>
        </authorList>
    </citation>
    <scope>NUCLEOTIDE SEQUENCE</scope>
    <source>
        <strain evidence="2">10N.261.52.F7</strain>
    </source>
</reference>
<feature type="domain" description="Transposase IS204/IS1001/IS1096/IS1165 DDE" evidence="1">
    <location>
        <begin position="4"/>
        <end position="31"/>
    </location>
</feature>
<proteinExistence type="predicted"/>
<dbReference type="Pfam" id="PF01610">
    <property type="entry name" value="DDE_Tnp_ISL3"/>
    <property type="match status" value="1"/>
</dbReference>
<dbReference type="EMBL" id="MCXM01000024">
    <property type="protein sequence ID" value="PMK44958.1"/>
    <property type="molecule type" value="Genomic_DNA"/>
</dbReference>